<comment type="function">
    <text evidence="7">Catalyzes the transfer of the diacylglyceryl group from phosphatidylglycerol to the sulfhydryl group of the N-terminal cysteine of a prolipoprotein, the first step in the formation of mature lipoproteins.</text>
</comment>
<keyword evidence="6 7" id="KW-0472">Membrane</keyword>
<evidence type="ECO:0000256" key="6">
    <source>
        <dbReference type="ARBA" id="ARBA00023136"/>
    </source>
</evidence>
<evidence type="ECO:0000256" key="4">
    <source>
        <dbReference type="ARBA" id="ARBA00022692"/>
    </source>
</evidence>
<feature type="transmembrane region" description="Helical" evidence="7">
    <location>
        <begin position="56"/>
        <end position="76"/>
    </location>
</feature>
<feature type="transmembrane region" description="Helical" evidence="7">
    <location>
        <begin position="174"/>
        <end position="192"/>
    </location>
</feature>
<dbReference type="PROSITE" id="PS01311">
    <property type="entry name" value="LGT"/>
    <property type="match status" value="1"/>
</dbReference>
<comment type="similarity">
    <text evidence="1 7">Belongs to the Lgt family.</text>
</comment>
<feature type="binding site" evidence="7">
    <location>
        <position position="139"/>
    </location>
    <ligand>
        <name>a 1,2-diacyl-sn-glycero-3-phospho-(1'-sn-glycerol)</name>
        <dbReference type="ChEBI" id="CHEBI:64716"/>
    </ligand>
</feature>
<feature type="transmembrane region" description="Helical" evidence="7">
    <location>
        <begin position="199"/>
        <end position="216"/>
    </location>
</feature>
<feature type="transmembrane region" description="Helical" evidence="7">
    <location>
        <begin position="124"/>
        <end position="144"/>
    </location>
</feature>
<comment type="catalytic activity">
    <reaction evidence="7">
        <text>L-cysteinyl-[prolipoprotein] + a 1,2-diacyl-sn-glycero-3-phospho-(1'-sn-glycerol) = an S-1,2-diacyl-sn-glyceryl-L-cysteinyl-[prolipoprotein] + sn-glycerol 1-phosphate + H(+)</text>
        <dbReference type="Rhea" id="RHEA:56712"/>
        <dbReference type="Rhea" id="RHEA-COMP:14679"/>
        <dbReference type="Rhea" id="RHEA-COMP:14680"/>
        <dbReference type="ChEBI" id="CHEBI:15378"/>
        <dbReference type="ChEBI" id="CHEBI:29950"/>
        <dbReference type="ChEBI" id="CHEBI:57685"/>
        <dbReference type="ChEBI" id="CHEBI:64716"/>
        <dbReference type="ChEBI" id="CHEBI:140658"/>
        <dbReference type="EC" id="2.5.1.145"/>
    </reaction>
</comment>
<evidence type="ECO:0000313" key="8">
    <source>
        <dbReference type="EMBL" id="PDH34588.1"/>
    </source>
</evidence>
<dbReference type="EC" id="2.5.1.145" evidence="7"/>
<dbReference type="InterPro" id="IPR001640">
    <property type="entry name" value="Lgt"/>
</dbReference>
<dbReference type="GO" id="GO:0008961">
    <property type="term" value="F:phosphatidylglycerol-prolipoprotein diacylglyceryl transferase activity"/>
    <property type="evidence" value="ECO:0007669"/>
    <property type="project" value="UniProtKB-UniRule"/>
</dbReference>
<keyword evidence="3 7" id="KW-0808">Transferase</keyword>
<dbReference type="Proteomes" id="UP000219329">
    <property type="component" value="Unassembled WGS sequence"/>
</dbReference>
<comment type="pathway">
    <text evidence="7">Protein modification; lipoprotein biosynthesis (diacylglyceryl transfer).</text>
</comment>
<reference evidence="8 9" key="1">
    <citation type="submission" date="2017-08" db="EMBL/GenBank/DDBJ databases">
        <title>Fine stratification of microbial communities through a metagenomic profile of the photic zone.</title>
        <authorList>
            <person name="Haro-Moreno J.M."/>
            <person name="Lopez-Perez M."/>
            <person name="De La Torre J."/>
            <person name="Picazo A."/>
            <person name="Camacho A."/>
            <person name="Rodriguez-Valera F."/>
        </authorList>
    </citation>
    <scope>NUCLEOTIDE SEQUENCE [LARGE SCALE GENOMIC DNA]</scope>
    <source>
        <strain evidence="8">MED-G28</strain>
    </source>
</reference>
<evidence type="ECO:0000256" key="1">
    <source>
        <dbReference type="ARBA" id="ARBA00007150"/>
    </source>
</evidence>
<name>A0A2A5WE77_9GAMM</name>
<evidence type="ECO:0000256" key="3">
    <source>
        <dbReference type="ARBA" id="ARBA00022679"/>
    </source>
</evidence>
<dbReference type="UniPathway" id="UPA00664"/>
<protein>
    <recommendedName>
        <fullName evidence="7">Phosphatidylglycerol--prolipoprotein diacylglyceryl transferase</fullName>
        <ecNumber evidence="7">2.5.1.145</ecNumber>
    </recommendedName>
</protein>
<dbReference type="NCBIfam" id="TIGR00544">
    <property type="entry name" value="lgt"/>
    <property type="match status" value="1"/>
</dbReference>
<organism evidence="8 9">
    <name type="scientific">OM182 bacterium MED-G28</name>
    <dbReference type="NCBI Taxonomy" id="1986256"/>
    <lineage>
        <taxon>Bacteria</taxon>
        <taxon>Pseudomonadati</taxon>
        <taxon>Pseudomonadota</taxon>
        <taxon>Gammaproteobacteria</taxon>
        <taxon>OMG group</taxon>
        <taxon>OM182 clade</taxon>
    </lineage>
</organism>
<gene>
    <name evidence="7" type="primary">lgt</name>
    <name evidence="8" type="ORF">CNF02_04315</name>
</gene>
<keyword evidence="5 7" id="KW-1133">Transmembrane helix</keyword>
<keyword evidence="2 7" id="KW-1003">Cell membrane</keyword>
<dbReference type="GO" id="GO:0042158">
    <property type="term" value="P:lipoprotein biosynthetic process"/>
    <property type="evidence" value="ECO:0007669"/>
    <property type="project" value="UniProtKB-UniRule"/>
</dbReference>
<proteinExistence type="inferred from homology"/>
<evidence type="ECO:0000256" key="7">
    <source>
        <dbReference type="HAMAP-Rule" id="MF_01147"/>
    </source>
</evidence>
<evidence type="ECO:0000256" key="5">
    <source>
        <dbReference type="ARBA" id="ARBA00022989"/>
    </source>
</evidence>
<feature type="transmembrane region" description="Helical" evidence="7">
    <location>
        <begin position="12"/>
        <end position="36"/>
    </location>
</feature>
<keyword evidence="8" id="KW-0449">Lipoprotein</keyword>
<dbReference type="AlphaFoldDB" id="A0A2A5WE77"/>
<sequence length="265" mass="30453">MLNFPQFDPVLIAIGPISIHWYGVMYIIAFGGAWVLASYRRKKIPDQWSEEQISDLVFYGALGAVFGGRFGSVFFYNFDRFLDDPTWLFRVWEGGMSFHGGLFGVLFAFYFYSKSIEKDFWKTMDFIAPLVPFGLGAGRLGNFIGGELWGRPTEVAWGMVFPHVDNLARHPSQLYQVMLEGVLLFIIVWWFSSSTKPRMAVTGLFSLCYGCFRFFVEFFREPDSHLGFIAFDWMTMGQLLCIPMIFIGLALIFFAYSNDSIRNVN</sequence>
<dbReference type="EMBL" id="NTJZ01000003">
    <property type="protein sequence ID" value="PDH34588.1"/>
    <property type="molecule type" value="Genomic_DNA"/>
</dbReference>
<evidence type="ECO:0000313" key="9">
    <source>
        <dbReference type="Proteomes" id="UP000219329"/>
    </source>
</evidence>
<dbReference type="PANTHER" id="PTHR30589:SF0">
    <property type="entry name" value="PHOSPHATIDYLGLYCEROL--PROLIPOPROTEIN DIACYLGLYCERYL TRANSFERASE"/>
    <property type="match status" value="1"/>
</dbReference>
<dbReference type="HAMAP" id="MF_01147">
    <property type="entry name" value="Lgt"/>
    <property type="match status" value="1"/>
</dbReference>
<accession>A0A2A5WE77</accession>
<dbReference type="PANTHER" id="PTHR30589">
    <property type="entry name" value="PROLIPOPROTEIN DIACYLGLYCERYL TRANSFERASE"/>
    <property type="match status" value="1"/>
</dbReference>
<dbReference type="Pfam" id="PF01790">
    <property type="entry name" value="LGT"/>
    <property type="match status" value="1"/>
</dbReference>
<feature type="transmembrane region" description="Helical" evidence="7">
    <location>
        <begin position="96"/>
        <end position="112"/>
    </location>
</feature>
<keyword evidence="4 7" id="KW-0812">Transmembrane</keyword>
<dbReference type="GO" id="GO:0005886">
    <property type="term" value="C:plasma membrane"/>
    <property type="evidence" value="ECO:0007669"/>
    <property type="project" value="UniProtKB-SubCell"/>
</dbReference>
<evidence type="ECO:0000256" key="2">
    <source>
        <dbReference type="ARBA" id="ARBA00022475"/>
    </source>
</evidence>
<comment type="caution">
    <text evidence="8">The sequence shown here is derived from an EMBL/GenBank/DDBJ whole genome shotgun (WGS) entry which is preliminary data.</text>
</comment>
<comment type="subcellular location">
    <subcellularLocation>
        <location evidence="7">Cell membrane</location>
        <topology evidence="7">Multi-pass membrane protein</topology>
    </subcellularLocation>
</comment>
<feature type="transmembrane region" description="Helical" evidence="7">
    <location>
        <begin position="236"/>
        <end position="256"/>
    </location>
</feature>